<organism evidence="1">
    <name type="scientific">Zea mays</name>
    <name type="common">Maize</name>
    <dbReference type="NCBI Taxonomy" id="4577"/>
    <lineage>
        <taxon>Eukaryota</taxon>
        <taxon>Viridiplantae</taxon>
        <taxon>Streptophyta</taxon>
        <taxon>Embryophyta</taxon>
        <taxon>Tracheophyta</taxon>
        <taxon>Spermatophyta</taxon>
        <taxon>Magnoliopsida</taxon>
        <taxon>Liliopsida</taxon>
        <taxon>Poales</taxon>
        <taxon>Poaceae</taxon>
        <taxon>PACMAD clade</taxon>
        <taxon>Panicoideae</taxon>
        <taxon>Andropogonodae</taxon>
        <taxon>Andropogoneae</taxon>
        <taxon>Tripsacinae</taxon>
        <taxon>Zea</taxon>
    </lineage>
</organism>
<protein>
    <submittedName>
        <fullName evidence="1">Uncharacterized protein</fullName>
    </submittedName>
</protein>
<evidence type="ECO:0000313" key="1">
    <source>
        <dbReference type="EMBL" id="ACN27464.1"/>
    </source>
</evidence>
<proteinExistence type="evidence at transcript level"/>
<sequence>MLVEVRRLGFYPAGNQRFCTDMSSAMNYPANWGFRFRHHLAP</sequence>
<dbReference type="EMBL" id="BT062767">
    <property type="protein sequence ID" value="ACN27464.1"/>
    <property type="molecule type" value="mRNA"/>
</dbReference>
<dbReference type="AlphaFoldDB" id="C0P398"/>
<reference evidence="1" key="1">
    <citation type="journal article" date="2009" name="PLoS Genet.">
        <title>Sequencing, mapping, and analysis of 27,455 maize full-length cDNAs.</title>
        <authorList>
            <person name="Soderlund C."/>
            <person name="Descour A."/>
            <person name="Kudrna D."/>
            <person name="Bomhoff M."/>
            <person name="Boyd L."/>
            <person name="Currie J."/>
            <person name="Angelova A."/>
            <person name="Collura K."/>
            <person name="Wissotski M."/>
            <person name="Ashley E."/>
            <person name="Morrow D."/>
            <person name="Fernandes J."/>
            <person name="Walbot V."/>
            <person name="Yu Y."/>
        </authorList>
    </citation>
    <scope>NUCLEOTIDE SEQUENCE</scope>
    <source>
        <strain evidence="1">B73</strain>
    </source>
</reference>
<name>C0P398_MAIZE</name>
<accession>C0P398</accession>